<dbReference type="EMBL" id="JAHRIP010021435">
    <property type="protein sequence ID" value="MEQ2288750.1"/>
    <property type="molecule type" value="Genomic_DNA"/>
</dbReference>
<accession>A0ABV0Y511</accession>
<evidence type="ECO:0000313" key="1">
    <source>
        <dbReference type="EMBL" id="MEQ2288750.1"/>
    </source>
</evidence>
<proteinExistence type="predicted"/>
<evidence type="ECO:0000313" key="2">
    <source>
        <dbReference type="Proteomes" id="UP001469553"/>
    </source>
</evidence>
<sequence length="141" mass="15683">MGLFSAMGAKAVQYTKKREFSVLLLNTAIMNHIPSVLSELLAPSHRLWTSRTSNRSNILFSCRAQSTECEIHQAAASMRHSVIKSAALTGARVSILDLNLLFCWGLRLLLISFNLSQPRKGLMATTSRKHWNALQLSGKLM</sequence>
<comment type="caution">
    <text evidence="1">The sequence shown here is derived from an EMBL/GenBank/DDBJ whole genome shotgun (WGS) entry which is preliminary data.</text>
</comment>
<dbReference type="Proteomes" id="UP001469553">
    <property type="component" value="Unassembled WGS sequence"/>
</dbReference>
<reference evidence="1 2" key="1">
    <citation type="submission" date="2021-06" db="EMBL/GenBank/DDBJ databases">
        <authorList>
            <person name="Palmer J.M."/>
        </authorList>
    </citation>
    <scope>NUCLEOTIDE SEQUENCE [LARGE SCALE GENOMIC DNA]</scope>
    <source>
        <strain evidence="1 2">AS_MEX2019</strain>
        <tissue evidence="1">Muscle</tissue>
    </source>
</reference>
<keyword evidence="2" id="KW-1185">Reference proteome</keyword>
<gene>
    <name evidence="1" type="ORF">AMECASPLE_026060</name>
</gene>
<protein>
    <submittedName>
        <fullName evidence="1">Uncharacterized protein</fullName>
    </submittedName>
</protein>
<organism evidence="1 2">
    <name type="scientific">Ameca splendens</name>
    <dbReference type="NCBI Taxonomy" id="208324"/>
    <lineage>
        <taxon>Eukaryota</taxon>
        <taxon>Metazoa</taxon>
        <taxon>Chordata</taxon>
        <taxon>Craniata</taxon>
        <taxon>Vertebrata</taxon>
        <taxon>Euteleostomi</taxon>
        <taxon>Actinopterygii</taxon>
        <taxon>Neopterygii</taxon>
        <taxon>Teleostei</taxon>
        <taxon>Neoteleostei</taxon>
        <taxon>Acanthomorphata</taxon>
        <taxon>Ovalentaria</taxon>
        <taxon>Atherinomorphae</taxon>
        <taxon>Cyprinodontiformes</taxon>
        <taxon>Goodeidae</taxon>
        <taxon>Ameca</taxon>
    </lineage>
</organism>
<name>A0ABV0Y511_9TELE</name>